<organism evidence="1">
    <name type="scientific">metagenome</name>
    <dbReference type="NCBI Taxonomy" id="256318"/>
    <lineage>
        <taxon>unclassified sequences</taxon>
        <taxon>metagenomes</taxon>
    </lineage>
</organism>
<reference evidence="1" key="1">
    <citation type="submission" date="2018-07" db="EMBL/GenBank/DDBJ databases">
        <authorList>
            <person name="Quirk P.G."/>
            <person name="Krulwich T.A."/>
        </authorList>
    </citation>
    <scope>NUCLEOTIDE SEQUENCE</scope>
</reference>
<accession>A0A380TJF1</accession>
<gene>
    <name evidence="1" type="ORF">DF3PB_750009</name>
    <name evidence="2" type="ORF">DF3PB_760009</name>
</gene>
<evidence type="ECO:0000313" key="2">
    <source>
        <dbReference type="EMBL" id="SUS08583.1"/>
    </source>
</evidence>
<protein>
    <submittedName>
        <fullName evidence="1">Methionine biosynthesis protein MetW</fullName>
    </submittedName>
</protein>
<dbReference type="SUPFAM" id="SSF53335">
    <property type="entry name" value="S-adenosyl-L-methionine-dependent methyltransferases"/>
    <property type="match status" value="1"/>
</dbReference>
<name>A0A380TJF1_9ZZZZ</name>
<evidence type="ECO:0000313" key="1">
    <source>
        <dbReference type="EMBL" id="SUS08570.1"/>
    </source>
</evidence>
<dbReference type="AlphaFoldDB" id="A0A380TJF1"/>
<dbReference type="EMBL" id="UIDG01000630">
    <property type="protein sequence ID" value="SUS08583.1"/>
    <property type="molecule type" value="Genomic_DNA"/>
</dbReference>
<dbReference type="InterPro" id="IPR010743">
    <property type="entry name" value="Methionine_synth_MetW"/>
</dbReference>
<dbReference type="CDD" id="cd02440">
    <property type="entry name" value="AdoMet_MTases"/>
    <property type="match status" value="1"/>
</dbReference>
<dbReference type="Pfam" id="PF07021">
    <property type="entry name" value="MetW"/>
    <property type="match status" value="1"/>
</dbReference>
<dbReference type="Gene3D" id="3.40.50.150">
    <property type="entry name" value="Vaccinia Virus protein VP39"/>
    <property type="match status" value="1"/>
</dbReference>
<dbReference type="NCBIfam" id="TIGR02081">
    <property type="entry name" value="metW"/>
    <property type="match status" value="1"/>
</dbReference>
<dbReference type="EMBL" id="UIDG01000629">
    <property type="protein sequence ID" value="SUS08570.1"/>
    <property type="molecule type" value="Genomic_DNA"/>
</dbReference>
<proteinExistence type="predicted"/>
<sequence length="213" mass="23293">MTAKPAPSIRVDLQLIAQMIEANSRVLDVGCGDGMLLAYLWHVKNVDGRGIELSSEGVNACVSAGLSVIQGDADTDLADYPDAAFDYVVLSQTLQAMRAPRQVLIELLRIGKHAIVSMPNFAHWRLRLALLFTGRMPRNRVLAEAWHDTPSIHLCTIRDFVALCESIGITVERSLFLNDQGSPSHFGRSLALANLLGEQAVFMLSSRKKAPNA</sequence>
<dbReference type="InterPro" id="IPR029063">
    <property type="entry name" value="SAM-dependent_MTases_sf"/>
</dbReference>